<accession>A0A0V1PU45</accession>
<organism evidence="1 2">
    <name type="scientific">Debaryomyces fabryi</name>
    <dbReference type="NCBI Taxonomy" id="58627"/>
    <lineage>
        <taxon>Eukaryota</taxon>
        <taxon>Fungi</taxon>
        <taxon>Dikarya</taxon>
        <taxon>Ascomycota</taxon>
        <taxon>Saccharomycotina</taxon>
        <taxon>Pichiomycetes</taxon>
        <taxon>Debaryomycetaceae</taxon>
        <taxon>Debaryomyces</taxon>
    </lineage>
</organism>
<name>A0A0V1PU45_9ASCO</name>
<dbReference type="AlphaFoldDB" id="A0A0V1PU45"/>
<keyword evidence="2" id="KW-1185">Reference proteome</keyword>
<gene>
    <name evidence="1" type="ORF">AC631_04505</name>
</gene>
<protein>
    <submittedName>
        <fullName evidence="1">Uncharacterized protein</fullName>
    </submittedName>
</protein>
<dbReference type="EMBL" id="LMYN01000123">
    <property type="protein sequence ID" value="KRZ99738.1"/>
    <property type="molecule type" value="Genomic_DNA"/>
</dbReference>
<dbReference type="GeneID" id="26841514"/>
<reference evidence="1 2" key="1">
    <citation type="submission" date="2015-11" db="EMBL/GenBank/DDBJ databases">
        <title>The genome of Debaryomyces fabryi.</title>
        <authorList>
            <person name="Tafer H."/>
            <person name="Lopandic K."/>
        </authorList>
    </citation>
    <scope>NUCLEOTIDE SEQUENCE [LARGE SCALE GENOMIC DNA]</scope>
    <source>
        <strain evidence="1 2">CBS 789</strain>
    </source>
</reference>
<dbReference type="Proteomes" id="UP000054251">
    <property type="component" value="Unassembled WGS sequence"/>
</dbReference>
<proteinExistence type="predicted"/>
<dbReference type="PANTHER" id="PTHR37331:SF1">
    <property type="entry name" value="YALI0F11671P"/>
    <property type="match status" value="1"/>
</dbReference>
<evidence type="ECO:0000313" key="1">
    <source>
        <dbReference type="EMBL" id="KRZ99738.1"/>
    </source>
</evidence>
<dbReference type="OrthoDB" id="5397701at2759"/>
<comment type="caution">
    <text evidence="1">The sequence shown here is derived from an EMBL/GenBank/DDBJ whole genome shotgun (WGS) entry which is preliminary data.</text>
</comment>
<dbReference type="PANTHER" id="PTHR37331">
    <property type="entry name" value="YALI0F11671P"/>
    <property type="match status" value="1"/>
</dbReference>
<evidence type="ECO:0000313" key="2">
    <source>
        <dbReference type="Proteomes" id="UP000054251"/>
    </source>
</evidence>
<dbReference type="RefSeq" id="XP_015465841.1">
    <property type="nucleotide sequence ID" value="XM_015613334.1"/>
</dbReference>
<sequence>MLRTISRAAYGKRLNQIPVANHSFQLCRFYSKDANNDHIFIHSIANSKFKFSLSPKENALPIGYSKEEKVNTANFEDNNEFLSVLHSKIALDVHNDFAFIVEAGTFANSYMPIYDFREIPSYSRVPEVDNIFGYVHVNEEGKIIPGSYEPNSMYRLCNGAGLPRLSDHLYELVRQKCESAK</sequence>